<accession>M7SZJ4</accession>
<dbReference type="EMBL" id="KB706023">
    <property type="protein sequence ID" value="EMR69732.1"/>
    <property type="molecule type" value="Genomic_DNA"/>
</dbReference>
<dbReference type="AlphaFoldDB" id="M7SZJ4"/>
<dbReference type="Proteomes" id="UP000012174">
    <property type="component" value="Unassembled WGS sequence"/>
</dbReference>
<reference evidence="4" key="1">
    <citation type="journal article" date="2013" name="Genome Announc.">
        <title>Draft genome sequence of the grapevine dieback fungus Eutypa lata UCR-EL1.</title>
        <authorList>
            <person name="Blanco-Ulate B."/>
            <person name="Rolshausen P.E."/>
            <person name="Cantu D."/>
        </authorList>
    </citation>
    <scope>NUCLEOTIDE SEQUENCE [LARGE SCALE GENOMIC DNA]</scope>
    <source>
        <strain evidence="4">UCR-EL1</strain>
    </source>
</reference>
<dbReference type="Gene3D" id="4.10.60.10">
    <property type="entry name" value="Zinc finger, CCHC-type"/>
    <property type="match status" value="1"/>
</dbReference>
<dbReference type="InterPro" id="IPR036875">
    <property type="entry name" value="Znf_CCHC_sf"/>
</dbReference>
<gene>
    <name evidence="3" type="ORF">UCREL1_3222</name>
</gene>
<keyword evidence="1" id="KW-0862">Zinc</keyword>
<dbReference type="HOGENOM" id="CLU_943438_0_0_1"/>
<dbReference type="GO" id="GO:0008270">
    <property type="term" value="F:zinc ion binding"/>
    <property type="evidence" value="ECO:0007669"/>
    <property type="project" value="UniProtKB-KW"/>
</dbReference>
<dbReference type="PROSITE" id="PS50158">
    <property type="entry name" value="ZF_CCHC"/>
    <property type="match status" value="1"/>
</dbReference>
<dbReference type="STRING" id="1287681.M7SZJ4"/>
<dbReference type="SUPFAM" id="SSF57756">
    <property type="entry name" value="Retrovirus zinc finger-like domains"/>
    <property type="match status" value="1"/>
</dbReference>
<organism evidence="3 4">
    <name type="scientific">Eutypa lata (strain UCR-EL1)</name>
    <name type="common">Grapevine dieback disease fungus</name>
    <name type="synonym">Eutypa armeniacae</name>
    <dbReference type="NCBI Taxonomy" id="1287681"/>
    <lineage>
        <taxon>Eukaryota</taxon>
        <taxon>Fungi</taxon>
        <taxon>Dikarya</taxon>
        <taxon>Ascomycota</taxon>
        <taxon>Pezizomycotina</taxon>
        <taxon>Sordariomycetes</taxon>
        <taxon>Xylariomycetidae</taxon>
        <taxon>Xylariales</taxon>
        <taxon>Diatrypaceae</taxon>
        <taxon>Eutypa</taxon>
    </lineage>
</organism>
<protein>
    <recommendedName>
        <fullName evidence="2">CCHC-type domain-containing protein</fullName>
    </recommendedName>
</protein>
<evidence type="ECO:0000313" key="4">
    <source>
        <dbReference type="Proteomes" id="UP000012174"/>
    </source>
</evidence>
<dbReference type="OMA" id="RMADENQ"/>
<dbReference type="KEGG" id="ela:UCREL1_3222"/>
<evidence type="ECO:0000256" key="1">
    <source>
        <dbReference type="PROSITE-ProRule" id="PRU00047"/>
    </source>
</evidence>
<keyword evidence="4" id="KW-1185">Reference proteome</keyword>
<name>M7SZJ4_EUTLA</name>
<sequence>MEPTGEETKADSLDLERVMKAFAELPSKGKKTTHLDWSNHSFRMADENQLTGDDNWEMWKTAFWVALMSTGFTKDDVYKLTSIDDAKVANIIIGNIKDGPMAVVAGLVKGTDMYQALDEAYGHYSIDQQTDLWTNLQFIKWNPTKQSALEHVVEFKRLIRRTGEVKLPTNSGQQFVMFINSIRDDRSKGAAGWKARIKGLLRHAPNTTMNQVYDDFVAEFRGKDHKKDGIGGCHKVRGGKPDWNDKGQPRCYKCREYGHIAAGCPKKEDGNSMSSDEKAIPADVLDLYRRPAYVG</sequence>
<evidence type="ECO:0000259" key="2">
    <source>
        <dbReference type="PROSITE" id="PS50158"/>
    </source>
</evidence>
<dbReference type="GO" id="GO:0003676">
    <property type="term" value="F:nucleic acid binding"/>
    <property type="evidence" value="ECO:0007669"/>
    <property type="project" value="InterPro"/>
</dbReference>
<evidence type="ECO:0000313" key="3">
    <source>
        <dbReference type="EMBL" id="EMR69732.1"/>
    </source>
</evidence>
<dbReference type="SMART" id="SM00343">
    <property type="entry name" value="ZnF_C2HC"/>
    <property type="match status" value="1"/>
</dbReference>
<proteinExistence type="predicted"/>
<keyword evidence="1" id="KW-0479">Metal-binding</keyword>
<dbReference type="OrthoDB" id="4748465at2759"/>
<dbReference type="InterPro" id="IPR001878">
    <property type="entry name" value="Znf_CCHC"/>
</dbReference>
<keyword evidence="1" id="KW-0863">Zinc-finger</keyword>
<feature type="domain" description="CCHC-type" evidence="2">
    <location>
        <begin position="250"/>
        <end position="266"/>
    </location>
</feature>